<dbReference type="KEGG" id="lst:LSS_02804"/>
<organism evidence="1 2">
    <name type="scientific">Leptospira santarosai serovar Shermani str. LT 821</name>
    <dbReference type="NCBI Taxonomy" id="758847"/>
    <lineage>
        <taxon>Bacteria</taxon>
        <taxon>Pseudomonadati</taxon>
        <taxon>Spirochaetota</taxon>
        <taxon>Spirochaetia</taxon>
        <taxon>Leptospirales</taxon>
        <taxon>Leptospiraceae</taxon>
        <taxon>Leptospira</taxon>
    </lineage>
</organism>
<accession>K8YD47</accession>
<dbReference type="Proteomes" id="UP000035800">
    <property type="component" value="Chromosome I"/>
</dbReference>
<name>K8YD47_9LEPT</name>
<evidence type="ECO:0000313" key="1">
    <source>
        <dbReference type="EMBL" id="EKT88287.1"/>
    </source>
</evidence>
<proteinExistence type="predicted"/>
<dbReference type="STRING" id="758847.LSS_02804"/>
<reference evidence="1 2" key="1">
    <citation type="journal article" date="2012" name="Gene">
        <title>Sequence of Leptospira santarosai serovar Shermani genome and prediction of virulence-associated genes.</title>
        <authorList>
            <person name="Chou L.F."/>
            <person name="Chen Y.T."/>
            <person name="Lu C.W."/>
            <person name="Ko Y.C."/>
            <person name="Tang C.Y."/>
            <person name="Pan M.J."/>
            <person name="Tian Y.C."/>
            <person name="Chiu C.H."/>
            <person name="Hung C.C."/>
            <person name="Yang C.W."/>
        </authorList>
    </citation>
    <scope>NUCLEOTIDE SEQUENCE [LARGE SCALE GENOMIC DNA]</scope>
    <source>
        <strain evidence="1">LT 821</strain>
    </source>
</reference>
<dbReference type="AlphaFoldDB" id="K8YD47"/>
<sequence length="82" mass="9367">MSFYYIFETEVCCCIRTTVSFPEDAFLKITIAHFGTVPFTVGKKGRDCVERNIRNNLKNTLASFKIPIILGTFIKSKDNKQP</sequence>
<gene>
    <name evidence="1" type="ORF">LSS_02804</name>
</gene>
<reference evidence="1 2" key="2">
    <citation type="journal article" date="2014" name="Emerg. Microbes Infect.">
        <title>Potential impact on kidney infection: a whole-genome analysis of Leptospira santarosai serovar Shermani.</title>
        <authorList>
            <person name="Chou L.F."/>
            <person name="Chen T.W."/>
            <person name="Ko Y.C."/>
            <person name="Pan M.J."/>
            <person name="Tian Y.C."/>
            <person name="Chiu C.H."/>
            <person name="Tang P."/>
            <person name="Hung C.C."/>
            <person name="Yang C.W."/>
        </authorList>
    </citation>
    <scope>NUCLEOTIDE SEQUENCE</scope>
    <source>
        <strain evidence="1 2">LT 821</strain>
    </source>
</reference>
<protein>
    <submittedName>
        <fullName evidence="1">Uncharacterized protein</fullName>
    </submittedName>
</protein>
<dbReference type="EMBL" id="CP006694">
    <property type="protein sequence ID" value="EKT88287.1"/>
    <property type="molecule type" value="Genomic_DNA"/>
</dbReference>
<evidence type="ECO:0000313" key="2">
    <source>
        <dbReference type="Proteomes" id="UP000035800"/>
    </source>
</evidence>